<keyword evidence="1" id="KW-0812">Transmembrane</keyword>
<evidence type="ECO:0000313" key="3">
    <source>
        <dbReference type="Proteomes" id="UP000027644"/>
    </source>
</evidence>
<name>A0A074VD66_9NEIS</name>
<evidence type="ECO:0000313" key="2">
    <source>
        <dbReference type="EMBL" id="KEQ01782.1"/>
    </source>
</evidence>
<proteinExistence type="predicted"/>
<comment type="caution">
    <text evidence="2">The sequence shown here is derived from an EMBL/GenBank/DDBJ whole genome shotgun (WGS) entry which is preliminary data.</text>
</comment>
<keyword evidence="1" id="KW-1133">Transmembrane helix</keyword>
<accession>A0A074VD66</accession>
<sequence length="73" mass="8347">MSKIQDFTKIQGLNKKDDISTQDYVAATSLQRIIAGMINIQLFLAPAIVMYIVLHIRPYSNIFSILLLLVLYF</sequence>
<protein>
    <submittedName>
        <fullName evidence="2">Uncharacterized protein</fullName>
    </submittedName>
</protein>
<dbReference type="AlphaFoldDB" id="A0A074VD66"/>
<organism evidence="2 3">
    <name type="scientific">Snodgrassella alvi SCGC AB-598-J21</name>
    <dbReference type="NCBI Taxonomy" id="1385367"/>
    <lineage>
        <taxon>Bacteria</taxon>
        <taxon>Pseudomonadati</taxon>
        <taxon>Pseudomonadota</taxon>
        <taxon>Betaproteobacteria</taxon>
        <taxon>Neisseriales</taxon>
        <taxon>Neisseriaceae</taxon>
        <taxon>Snodgrassella</taxon>
    </lineage>
</organism>
<evidence type="ECO:0000256" key="1">
    <source>
        <dbReference type="SAM" id="Phobius"/>
    </source>
</evidence>
<feature type="transmembrane region" description="Helical" evidence="1">
    <location>
        <begin position="33"/>
        <end position="54"/>
    </location>
</feature>
<gene>
    <name evidence="2" type="ORF">SASC598J21_004390</name>
</gene>
<dbReference type="Proteomes" id="UP000027644">
    <property type="component" value="Unassembled WGS sequence"/>
</dbReference>
<reference evidence="2 3" key="1">
    <citation type="journal article" date="2014" name="PLoS Genet.">
        <title>Hidden diversity in honey bee gut symbionts detected by single-cell genomics.</title>
        <authorList>
            <person name="Engel P."/>
            <person name="Stepanauskas R."/>
            <person name="Moran N."/>
        </authorList>
    </citation>
    <scope>NUCLEOTIDE SEQUENCE [LARGE SCALE GENOMIC DNA]</scope>
    <source>
        <strain evidence="2 3">SCGC AB-598-J21</strain>
    </source>
</reference>
<keyword evidence="1" id="KW-0472">Membrane</keyword>
<dbReference type="EMBL" id="AVQL01000317">
    <property type="protein sequence ID" value="KEQ01782.1"/>
    <property type="molecule type" value="Genomic_DNA"/>
</dbReference>